<name>A0AAN1PUV6_VIBVL</name>
<accession>A0AAN1PUV6</accession>
<proteinExistence type="predicted"/>
<sequence>MGWGCHPDTMAIASAQHAAKQEVGETADSLTYAKAYRNHYENQNKNNPGISGLDSYLAELDQNIAWKEEGKTDEEIQQIQAERFHRTLMKNRGVPDKEIEEFLDEKFPSRIKVKENFQPIT</sequence>
<dbReference type="RefSeq" id="WP_052697509.1">
    <property type="nucleotide sequence ID" value="NZ_CP019292.1"/>
</dbReference>
<organism evidence="1 2">
    <name type="scientific">Vibrio vulnificus</name>
    <dbReference type="NCBI Taxonomy" id="672"/>
    <lineage>
        <taxon>Bacteria</taxon>
        <taxon>Pseudomonadati</taxon>
        <taxon>Pseudomonadota</taxon>
        <taxon>Gammaproteobacteria</taxon>
        <taxon>Vibrionales</taxon>
        <taxon>Vibrionaceae</taxon>
        <taxon>Vibrio</taxon>
    </lineage>
</organism>
<evidence type="ECO:0000313" key="2">
    <source>
        <dbReference type="Proteomes" id="UP000263418"/>
    </source>
</evidence>
<dbReference type="Proteomes" id="UP000263418">
    <property type="component" value="Chromosome 3"/>
</dbReference>
<dbReference type="AlphaFoldDB" id="A0AAN1PUV6"/>
<dbReference type="EMBL" id="CP019292">
    <property type="protein sequence ID" value="AXX63170.1"/>
    <property type="molecule type" value="Genomic_DNA"/>
</dbReference>
<protein>
    <submittedName>
        <fullName evidence="1">Uncharacterized protein</fullName>
    </submittedName>
</protein>
<reference evidence="1 2" key="1">
    <citation type="submission" date="2017-03" db="EMBL/GenBank/DDBJ databases">
        <title>Complete Genome Sequence of Vibrio vulnificus FORC_053.</title>
        <authorList>
            <consortium name="Food-borne Pathogen Omics Research Center"/>
            <person name="Chung H.Y."/>
            <person name="Na E.J."/>
            <person name="Song J.S."/>
            <person name="Kim H."/>
            <person name="Lee J.-H."/>
            <person name="Ryu S."/>
            <person name="Choi S.H."/>
        </authorList>
    </citation>
    <scope>NUCLEOTIDE SEQUENCE [LARGE SCALE GENOMIC DNA]</scope>
    <source>
        <strain evidence="1 2">FORC_053</strain>
    </source>
</reference>
<gene>
    <name evidence="1" type="ORF">FORC53_4831</name>
</gene>
<evidence type="ECO:0000313" key="1">
    <source>
        <dbReference type="EMBL" id="AXX63170.1"/>
    </source>
</evidence>